<evidence type="ECO:0000313" key="2">
    <source>
        <dbReference type="EMBL" id="KAF1849237.1"/>
    </source>
</evidence>
<proteinExistence type="predicted"/>
<dbReference type="GeneID" id="63853223"/>
<dbReference type="Proteomes" id="UP000800039">
    <property type="component" value="Unassembled WGS sequence"/>
</dbReference>
<dbReference type="InterPro" id="IPR001810">
    <property type="entry name" value="F-box_dom"/>
</dbReference>
<accession>A0A9P4GQ24</accession>
<dbReference type="RefSeq" id="XP_040791800.1">
    <property type="nucleotide sequence ID" value="XM_040935972.1"/>
</dbReference>
<protein>
    <recommendedName>
        <fullName evidence="1">F-box domain-containing protein</fullName>
    </recommendedName>
</protein>
<evidence type="ECO:0000313" key="3">
    <source>
        <dbReference type="Proteomes" id="UP000800039"/>
    </source>
</evidence>
<organism evidence="2 3">
    <name type="scientific">Cucurbitaria berberidis CBS 394.84</name>
    <dbReference type="NCBI Taxonomy" id="1168544"/>
    <lineage>
        <taxon>Eukaryota</taxon>
        <taxon>Fungi</taxon>
        <taxon>Dikarya</taxon>
        <taxon>Ascomycota</taxon>
        <taxon>Pezizomycotina</taxon>
        <taxon>Dothideomycetes</taxon>
        <taxon>Pleosporomycetidae</taxon>
        <taxon>Pleosporales</taxon>
        <taxon>Pleosporineae</taxon>
        <taxon>Cucurbitariaceae</taxon>
        <taxon>Cucurbitaria</taxon>
    </lineage>
</organism>
<dbReference type="PROSITE" id="PS50181">
    <property type="entry name" value="FBOX"/>
    <property type="match status" value="1"/>
</dbReference>
<comment type="caution">
    <text evidence="2">The sequence shown here is derived from an EMBL/GenBank/DDBJ whole genome shotgun (WGS) entry which is preliminary data.</text>
</comment>
<evidence type="ECO:0000259" key="1">
    <source>
        <dbReference type="PROSITE" id="PS50181"/>
    </source>
</evidence>
<dbReference type="OrthoDB" id="3665401at2759"/>
<feature type="domain" description="F-box" evidence="1">
    <location>
        <begin position="21"/>
        <end position="66"/>
    </location>
</feature>
<dbReference type="AlphaFoldDB" id="A0A9P4GQ24"/>
<sequence>MNAVAQPITLLDIPAWTRRQTADLVGLPNELLDNIANYLEGTDLFKLRTIRNRTICDGIDYAWVKRFFARRQCRTTDTSIAHLEAITRSQFANCIYSIVIEMHLVNISLETERQDTESPSVPTKSYLDAHSWSKSVGSKLATIFKNTTNLSEIGIRMPPKVGYRTDGIPQFWLPVQERLPSLTNQLEASAKHRVFKLTAARVVFCSIIKALRDSKERLENLTILDFTSGPGEPLIPLSPPMLEDLVRVPSVQNLTRLELLLQMLTESPHEAIPSIVKLIKGNTRLSSLRLWAGPGVHYSFMTPSGAWSPLINALAIQPSFRLQALDLDSLVLSGDTTLASIIRAHSHTLRCITLKHTNFRRPNSLRAFFLALADTDLELFAMKDFRVYGRCWMTTVTLSYQYRLDAVLQWSDAEGDGKNDAYLDWADITWDGGNHTEWIRYDNQAGTHSGSWMKDQMKDLIFMAECCGIDN</sequence>
<name>A0A9P4GQ24_9PLEO</name>
<reference evidence="2" key="1">
    <citation type="submission" date="2020-01" db="EMBL/GenBank/DDBJ databases">
        <authorList>
            <consortium name="DOE Joint Genome Institute"/>
            <person name="Haridas S."/>
            <person name="Albert R."/>
            <person name="Binder M."/>
            <person name="Bloem J."/>
            <person name="Labutti K."/>
            <person name="Salamov A."/>
            <person name="Andreopoulos B."/>
            <person name="Baker S.E."/>
            <person name="Barry K."/>
            <person name="Bills G."/>
            <person name="Bluhm B.H."/>
            <person name="Cannon C."/>
            <person name="Castanera R."/>
            <person name="Culley D.E."/>
            <person name="Daum C."/>
            <person name="Ezra D."/>
            <person name="Gonzalez J.B."/>
            <person name="Henrissat B."/>
            <person name="Kuo A."/>
            <person name="Liang C."/>
            <person name="Lipzen A."/>
            <person name="Lutzoni F."/>
            <person name="Magnuson J."/>
            <person name="Mondo S."/>
            <person name="Nolan M."/>
            <person name="Ohm R."/>
            <person name="Pangilinan J."/>
            <person name="Park H.-J."/>
            <person name="Ramirez L."/>
            <person name="Alfaro M."/>
            <person name="Sun H."/>
            <person name="Tritt A."/>
            <person name="Yoshinaga Y."/>
            <person name="Zwiers L.-H."/>
            <person name="Turgeon B.G."/>
            <person name="Goodwin S.B."/>
            <person name="Spatafora J.W."/>
            <person name="Crous P.W."/>
            <person name="Grigoriev I.V."/>
        </authorList>
    </citation>
    <scope>NUCLEOTIDE SEQUENCE</scope>
    <source>
        <strain evidence="2">CBS 394.84</strain>
    </source>
</reference>
<keyword evidence="3" id="KW-1185">Reference proteome</keyword>
<dbReference type="EMBL" id="ML976615">
    <property type="protein sequence ID" value="KAF1849237.1"/>
    <property type="molecule type" value="Genomic_DNA"/>
</dbReference>
<gene>
    <name evidence="2" type="ORF">K460DRAFT_394112</name>
</gene>